<evidence type="ECO:0000313" key="1">
    <source>
        <dbReference type="EMBL" id="MFB2896223.1"/>
    </source>
</evidence>
<name>A0ABV4XYA9_9CYAN</name>
<comment type="caution">
    <text evidence="1">The sequence shown here is derived from an EMBL/GenBank/DDBJ whole genome shotgun (WGS) entry which is preliminary data.</text>
</comment>
<gene>
    <name evidence="1" type="ORF">ACE1CI_25210</name>
</gene>
<dbReference type="Proteomes" id="UP001576784">
    <property type="component" value="Unassembled WGS sequence"/>
</dbReference>
<protein>
    <submittedName>
        <fullName evidence="1">Uncharacterized protein</fullName>
    </submittedName>
</protein>
<keyword evidence="2" id="KW-1185">Reference proteome</keyword>
<dbReference type="RefSeq" id="WP_413265853.1">
    <property type="nucleotide sequence ID" value="NZ_JBHFNR010000189.1"/>
</dbReference>
<reference evidence="1 2" key="1">
    <citation type="submission" date="2024-09" db="EMBL/GenBank/DDBJ databases">
        <title>Floridaenema gen nov. (Aerosakkonemataceae, Aerosakkonematales ord. nov., Cyanobacteria) from benthic tropical and subtropical fresh waters, with the description of four new species.</title>
        <authorList>
            <person name="Moretto J.A."/>
            <person name="Berthold D.E."/>
            <person name="Lefler F.W."/>
            <person name="Huang I.-S."/>
            <person name="Laughinghouse H. IV."/>
        </authorList>
    </citation>
    <scope>NUCLEOTIDE SEQUENCE [LARGE SCALE GENOMIC DNA]</scope>
    <source>
        <strain evidence="1 2">BLCC-F50</strain>
    </source>
</reference>
<organism evidence="1 2">
    <name type="scientific">Floridaenema flaviceps BLCC-F50</name>
    <dbReference type="NCBI Taxonomy" id="3153642"/>
    <lineage>
        <taxon>Bacteria</taxon>
        <taxon>Bacillati</taxon>
        <taxon>Cyanobacteriota</taxon>
        <taxon>Cyanophyceae</taxon>
        <taxon>Oscillatoriophycideae</taxon>
        <taxon>Aerosakkonematales</taxon>
        <taxon>Aerosakkonemataceae</taxon>
        <taxon>Floridanema</taxon>
        <taxon>Floridanema flaviceps</taxon>
    </lineage>
</organism>
<proteinExistence type="predicted"/>
<sequence length="95" mass="10738">MYHQQINLLSKSASHSVGVIHELPLRCDLLMVWAIAINITSIALCQIWDLRIYHDPERGVLSASLEFSDFNAIIIGFIYCSGCCKFCRFESILSS</sequence>
<dbReference type="EMBL" id="JBHFNR010000189">
    <property type="protein sequence ID" value="MFB2896223.1"/>
    <property type="molecule type" value="Genomic_DNA"/>
</dbReference>
<accession>A0ABV4XYA9</accession>
<evidence type="ECO:0000313" key="2">
    <source>
        <dbReference type="Proteomes" id="UP001576784"/>
    </source>
</evidence>